<proteinExistence type="predicted"/>
<feature type="domain" description="CusB-like beta-barrel" evidence="3">
    <location>
        <begin position="158"/>
        <end position="229"/>
    </location>
</feature>
<keyword evidence="2" id="KW-0812">Transmembrane</keyword>
<comment type="caution">
    <text evidence="4">The sequence shown here is derived from an EMBL/GenBank/DDBJ whole genome shotgun (WGS) entry which is preliminary data.</text>
</comment>
<dbReference type="GO" id="GO:0030288">
    <property type="term" value="C:outer membrane-bounded periplasmic space"/>
    <property type="evidence" value="ECO:0007669"/>
    <property type="project" value="TreeGrafter"/>
</dbReference>
<dbReference type="InterPro" id="IPR051909">
    <property type="entry name" value="MFP_Cation_Efflux"/>
</dbReference>
<dbReference type="Proteomes" id="UP000228930">
    <property type="component" value="Unassembled WGS sequence"/>
</dbReference>
<protein>
    <submittedName>
        <fullName evidence="4">Hemolysin D</fullName>
    </submittedName>
</protein>
<dbReference type="Gene3D" id="2.40.420.20">
    <property type="match status" value="1"/>
</dbReference>
<evidence type="ECO:0000259" key="3">
    <source>
        <dbReference type="Pfam" id="PF25954"/>
    </source>
</evidence>
<feature type="transmembrane region" description="Helical" evidence="2">
    <location>
        <begin position="6"/>
        <end position="26"/>
    </location>
</feature>
<evidence type="ECO:0000313" key="5">
    <source>
        <dbReference type="Proteomes" id="UP000228930"/>
    </source>
</evidence>
<sequence>MNLSEYLKPAGTVVFVVALGVGYYLFEHRKRPEPKETQSEALVIVTKSTNACFSDLVRVTGFFVPRREAVVIADQEGSKVTDLLVTEGAVVADNQELARLTAPPQIPGQPQRPGPQGPISLKAPAPGLVTEVRTIVGAPASPQAGPMFRIAVNNEIELDAQVPAVHMPKLSAGATVRISRDDAPDLIGRVRLVAPEIDRATQLGRVRISVTNNPSLKVGVFARASIDAKRSCGVSIPKTAIDHLTIQVVKGNTIETRKVRVGLSSDSATEILEGLDVGEIVVADAGSSLHDGDQIKTMFADELDRTRVR</sequence>
<dbReference type="Pfam" id="PF25954">
    <property type="entry name" value="Beta-barrel_RND_2"/>
    <property type="match status" value="1"/>
</dbReference>
<keyword evidence="2" id="KW-1133">Transmembrane helix</keyword>
<organism evidence="4 5">
    <name type="scientific">Bradyrhizobium nitroreducens</name>
    <dbReference type="NCBI Taxonomy" id="709803"/>
    <lineage>
        <taxon>Bacteria</taxon>
        <taxon>Pseudomonadati</taxon>
        <taxon>Pseudomonadota</taxon>
        <taxon>Alphaproteobacteria</taxon>
        <taxon>Hyphomicrobiales</taxon>
        <taxon>Nitrobacteraceae</taxon>
        <taxon>Bradyrhizobium</taxon>
    </lineage>
</organism>
<accession>A0A2M6ULV9</accession>
<dbReference type="GO" id="GO:0060003">
    <property type="term" value="P:copper ion export"/>
    <property type="evidence" value="ECO:0007669"/>
    <property type="project" value="TreeGrafter"/>
</dbReference>
<dbReference type="GO" id="GO:0046914">
    <property type="term" value="F:transition metal ion binding"/>
    <property type="evidence" value="ECO:0007669"/>
    <property type="project" value="TreeGrafter"/>
</dbReference>
<dbReference type="PANTHER" id="PTHR30097:SF4">
    <property type="entry name" value="SLR6042 PROTEIN"/>
    <property type="match status" value="1"/>
</dbReference>
<dbReference type="GO" id="GO:0015679">
    <property type="term" value="P:plasma membrane copper ion transport"/>
    <property type="evidence" value="ECO:0007669"/>
    <property type="project" value="TreeGrafter"/>
</dbReference>
<keyword evidence="2" id="KW-0472">Membrane</keyword>
<dbReference type="FunFam" id="2.40.30.170:FF:000040">
    <property type="entry name" value="Efflux transporter periplasmic adaptor subunit"/>
    <property type="match status" value="1"/>
</dbReference>
<dbReference type="EMBL" id="LFJC01000003">
    <property type="protein sequence ID" value="PIT05603.1"/>
    <property type="molecule type" value="Genomic_DNA"/>
</dbReference>
<evidence type="ECO:0000313" key="4">
    <source>
        <dbReference type="EMBL" id="PIT05603.1"/>
    </source>
</evidence>
<dbReference type="AlphaFoldDB" id="A0A2M6ULV9"/>
<dbReference type="Gene3D" id="2.40.30.170">
    <property type="match status" value="1"/>
</dbReference>
<evidence type="ECO:0000256" key="2">
    <source>
        <dbReference type="SAM" id="Phobius"/>
    </source>
</evidence>
<name>A0A2M6ULV9_9BRAD</name>
<dbReference type="RefSeq" id="WP_100180710.1">
    <property type="nucleotide sequence ID" value="NZ_LFJC01000003.1"/>
</dbReference>
<dbReference type="InterPro" id="IPR058792">
    <property type="entry name" value="Beta-barrel_RND_2"/>
</dbReference>
<evidence type="ECO:0000256" key="1">
    <source>
        <dbReference type="ARBA" id="ARBA00022448"/>
    </source>
</evidence>
<dbReference type="PANTHER" id="PTHR30097">
    <property type="entry name" value="CATION EFFLUX SYSTEM PROTEIN CUSB"/>
    <property type="match status" value="1"/>
</dbReference>
<keyword evidence="1" id="KW-0813">Transport</keyword>
<keyword evidence="5" id="KW-1185">Reference proteome</keyword>
<gene>
    <name evidence="4" type="ORF">TSA1_36370</name>
</gene>
<reference evidence="4 5" key="1">
    <citation type="submission" date="2015-06" db="EMBL/GenBank/DDBJ databases">
        <title>Comparative genome analysis of nirS-carrying Bradyrhizobium sp. strains.</title>
        <authorList>
            <person name="Ishii S."/>
            <person name="Jang J."/>
            <person name="Nishizawa T."/>
            <person name="Senoo K."/>
        </authorList>
    </citation>
    <scope>NUCLEOTIDE SEQUENCE [LARGE SCALE GENOMIC DNA]</scope>
    <source>
        <strain evidence="4 5">TSA1</strain>
    </source>
</reference>